<evidence type="ECO:0000313" key="2">
    <source>
        <dbReference type="EMBL" id="RYP03284.1"/>
    </source>
</evidence>
<protein>
    <recommendedName>
        <fullName evidence="1">DJ-1/PfpI domain-containing protein</fullName>
    </recommendedName>
</protein>
<reference evidence="2 3" key="1">
    <citation type="submission" date="2018-06" db="EMBL/GenBank/DDBJ databases">
        <title>Complete Genomes of Monosporascus.</title>
        <authorList>
            <person name="Robinson A.J."/>
            <person name="Natvig D.O."/>
        </authorList>
    </citation>
    <scope>NUCLEOTIDE SEQUENCE [LARGE SCALE GENOMIC DNA]</scope>
    <source>
        <strain evidence="2 3">CBS 110550</strain>
    </source>
</reference>
<dbReference type="EMBL" id="QJNU01000271">
    <property type="protein sequence ID" value="RYP03284.1"/>
    <property type="molecule type" value="Genomic_DNA"/>
</dbReference>
<sequence length="230" mass="25539">MTSSTTKPALRIGVMMENVQLADVMGMDILGNLSVAHYEVGAAFDPSYTKWANDPVHMTFYYIGATLEPTGASPDIKYLPNTTYDDCPRDLDIILIGGPPPTHRPPQADRFMKEAWPKTRVWLTTCIGSMWLASTGLLNGKKCTTNRGLIDVAKKMYPEVEWLDQKWVVTKKEYDGTGGKGELWTSGGAAVGSEMIAKYCLENFNPAFVQQVALHSLALDEYPLDQFYKS</sequence>
<comment type="caution">
    <text evidence="2">The sequence shown here is derived from an EMBL/GenBank/DDBJ whole genome shotgun (WGS) entry which is preliminary data.</text>
</comment>
<name>A0A4Q4TCH3_9PEZI</name>
<organism evidence="2 3">
    <name type="scientific">Monosporascus ibericus</name>
    <dbReference type="NCBI Taxonomy" id="155417"/>
    <lineage>
        <taxon>Eukaryota</taxon>
        <taxon>Fungi</taxon>
        <taxon>Dikarya</taxon>
        <taxon>Ascomycota</taxon>
        <taxon>Pezizomycotina</taxon>
        <taxon>Sordariomycetes</taxon>
        <taxon>Xylariomycetidae</taxon>
        <taxon>Xylariales</taxon>
        <taxon>Xylariales incertae sedis</taxon>
        <taxon>Monosporascus</taxon>
    </lineage>
</organism>
<dbReference type="InterPro" id="IPR052158">
    <property type="entry name" value="INH-QAR"/>
</dbReference>
<dbReference type="PANTHER" id="PTHR43130:SF7">
    <property type="entry name" value="DJ-1_PFPI DOMAIN-CONTAINING PROTEIN"/>
    <property type="match status" value="1"/>
</dbReference>
<feature type="domain" description="DJ-1/PfpI" evidence="1">
    <location>
        <begin position="62"/>
        <end position="172"/>
    </location>
</feature>
<proteinExistence type="predicted"/>
<accession>A0A4Q4TCH3</accession>
<dbReference type="Proteomes" id="UP000293360">
    <property type="component" value="Unassembled WGS sequence"/>
</dbReference>
<dbReference type="InterPro" id="IPR002818">
    <property type="entry name" value="DJ-1/PfpI"/>
</dbReference>
<dbReference type="AlphaFoldDB" id="A0A4Q4TCH3"/>
<dbReference type="OrthoDB" id="543156at2759"/>
<evidence type="ECO:0000259" key="1">
    <source>
        <dbReference type="Pfam" id="PF01965"/>
    </source>
</evidence>
<dbReference type="SUPFAM" id="SSF52317">
    <property type="entry name" value="Class I glutamine amidotransferase-like"/>
    <property type="match status" value="1"/>
</dbReference>
<dbReference type="InterPro" id="IPR029062">
    <property type="entry name" value="Class_I_gatase-like"/>
</dbReference>
<keyword evidence="3" id="KW-1185">Reference proteome</keyword>
<dbReference type="Gene3D" id="3.40.50.880">
    <property type="match status" value="1"/>
</dbReference>
<gene>
    <name evidence="2" type="ORF">DL764_005240</name>
</gene>
<evidence type="ECO:0000313" key="3">
    <source>
        <dbReference type="Proteomes" id="UP000293360"/>
    </source>
</evidence>
<dbReference type="Pfam" id="PF01965">
    <property type="entry name" value="DJ-1_PfpI"/>
    <property type="match status" value="1"/>
</dbReference>
<dbReference type="PANTHER" id="PTHR43130">
    <property type="entry name" value="ARAC-FAMILY TRANSCRIPTIONAL REGULATOR"/>
    <property type="match status" value="1"/>
</dbReference>